<dbReference type="InterPro" id="IPR003474">
    <property type="entry name" value="Glcn_transporter"/>
</dbReference>
<evidence type="ECO:0000313" key="2">
    <source>
        <dbReference type="EMBL" id="MBA9028658.1"/>
    </source>
</evidence>
<dbReference type="PIRSF" id="PIRSF002746">
    <property type="entry name" value="Gluconate_transporter"/>
    <property type="match status" value="1"/>
</dbReference>
<feature type="transmembrane region" description="Helical" evidence="1">
    <location>
        <begin position="389"/>
        <end position="412"/>
    </location>
</feature>
<keyword evidence="1" id="KW-0472">Membrane</keyword>
<dbReference type="EMBL" id="JACJHX010000016">
    <property type="protein sequence ID" value="MBA9028658.1"/>
    <property type="molecule type" value="Genomic_DNA"/>
</dbReference>
<dbReference type="PANTHER" id="PTHR30354">
    <property type="entry name" value="GNT FAMILY GLUCONATE TRANSPORTER"/>
    <property type="match status" value="1"/>
</dbReference>
<feature type="transmembrane region" description="Helical" evidence="1">
    <location>
        <begin position="33"/>
        <end position="53"/>
    </location>
</feature>
<feature type="transmembrane region" description="Helical" evidence="1">
    <location>
        <begin position="229"/>
        <end position="248"/>
    </location>
</feature>
<feature type="transmembrane region" description="Helical" evidence="1">
    <location>
        <begin position="268"/>
        <end position="287"/>
    </location>
</feature>
<feature type="transmembrane region" description="Helical" evidence="1">
    <location>
        <begin position="308"/>
        <end position="327"/>
    </location>
</feature>
<feature type="transmembrane region" description="Helical" evidence="1">
    <location>
        <begin position="424"/>
        <end position="446"/>
    </location>
</feature>
<dbReference type="RefSeq" id="WP_246399472.1">
    <property type="nucleotide sequence ID" value="NZ_JACJHX010000016.1"/>
</dbReference>
<dbReference type="PANTHER" id="PTHR30354:SF6">
    <property type="entry name" value="D-SERINE TRANSPORTER DSDX"/>
    <property type="match status" value="1"/>
</dbReference>
<gene>
    <name evidence="2" type="ORF">HNP81_003978</name>
</gene>
<feature type="transmembrane region" description="Helical" evidence="1">
    <location>
        <begin position="347"/>
        <end position="380"/>
    </location>
</feature>
<feature type="transmembrane region" description="Helical" evidence="1">
    <location>
        <begin position="7"/>
        <end position="27"/>
    </location>
</feature>
<dbReference type="Pfam" id="PF02447">
    <property type="entry name" value="GntP_permease"/>
    <property type="match status" value="1"/>
</dbReference>
<feature type="transmembrane region" description="Helical" evidence="1">
    <location>
        <begin position="145"/>
        <end position="163"/>
    </location>
</feature>
<dbReference type="NCBIfam" id="TIGR00791">
    <property type="entry name" value="gntP"/>
    <property type="match status" value="1"/>
</dbReference>
<keyword evidence="1" id="KW-0812">Transmembrane</keyword>
<sequence length="449" mass="47301">MNTKMQSGAMMMLVLFLSIVILIFLILKLKVHPFISLVLAGIFIGLATGMPLTDIVTSIESGVGGTLGSLAVVIGFGTILGKMLEISGGAERLARTMLNAMGEKRAPWVMTLIGLIAGIPVFFEVGFVLLFPIIFIVARQAKVSLIRIGIPLAISLMVVHAMVPPHPAAFAVTEMLGADVGKVILYALLIGTPTAIIAGPIFAKFISGKCRTEAFNELEVKAPTPDEKLPGFGITLFTILLPLFIMVGKTASDLYLTEGSFSYNLVRFLGNPIIALLISVFVAYYTLGLSRGLKMKELLSHSEEGFKSIASILLIIGGGGAYNAFLVDSGLGTELSNIMQSLNMNPIILAWLVAAILHLAIGSVTVAMLSAAGIIGPLLAAYPTLSPEIAVLAIGAGAIGWCHVNDSAFWLVKEYLGLSLPDAFKSFTAATVLASIVALGGVLLLAQFI</sequence>
<keyword evidence="3" id="KW-1185">Reference proteome</keyword>
<name>A0ABR6CUE5_9BACI</name>
<protein>
    <submittedName>
        <fullName evidence="2">GntP family gluconate:H+ symporter/D-serine transporter</fullName>
    </submittedName>
</protein>
<accession>A0ABR6CUE5</accession>
<feature type="transmembrane region" description="Helical" evidence="1">
    <location>
        <begin position="108"/>
        <end position="138"/>
    </location>
</feature>
<proteinExistence type="predicted"/>
<comment type="caution">
    <text evidence="2">The sequence shown here is derived from an EMBL/GenBank/DDBJ whole genome shotgun (WGS) entry which is preliminary data.</text>
</comment>
<dbReference type="Proteomes" id="UP000626697">
    <property type="component" value="Unassembled WGS sequence"/>
</dbReference>
<organism evidence="2 3">
    <name type="scientific">Peribacillus huizhouensis</name>
    <dbReference type="NCBI Taxonomy" id="1501239"/>
    <lineage>
        <taxon>Bacteria</taxon>
        <taxon>Bacillati</taxon>
        <taxon>Bacillota</taxon>
        <taxon>Bacilli</taxon>
        <taxon>Bacillales</taxon>
        <taxon>Bacillaceae</taxon>
        <taxon>Peribacillus</taxon>
    </lineage>
</organism>
<evidence type="ECO:0000256" key="1">
    <source>
        <dbReference type="SAM" id="Phobius"/>
    </source>
</evidence>
<feature type="transmembrane region" description="Helical" evidence="1">
    <location>
        <begin position="183"/>
        <end position="203"/>
    </location>
</feature>
<keyword evidence="1" id="KW-1133">Transmembrane helix</keyword>
<evidence type="ECO:0000313" key="3">
    <source>
        <dbReference type="Proteomes" id="UP000626697"/>
    </source>
</evidence>
<reference evidence="2 3" key="1">
    <citation type="submission" date="2020-08" db="EMBL/GenBank/DDBJ databases">
        <title>Genomic Encyclopedia of Type Strains, Phase IV (KMG-IV): sequencing the most valuable type-strain genomes for metagenomic binning, comparative biology and taxonomic classification.</title>
        <authorList>
            <person name="Goeker M."/>
        </authorList>
    </citation>
    <scope>NUCLEOTIDE SEQUENCE [LARGE SCALE GENOMIC DNA]</scope>
    <source>
        <strain evidence="2 3">DSM 105481</strain>
    </source>
</reference>